<dbReference type="SMART" id="SM00052">
    <property type="entry name" value="EAL"/>
    <property type="match status" value="1"/>
</dbReference>
<dbReference type="PROSITE" id="PS50887">
    <property type="entry name" value="GGDEF"/>
    <property type="match status" value="1"/>
</dbReference>
<comment type="caution">
    <text evidence="5">The sequence shown here is derived from an EMBL/GenBank/DDBJ whole genome shotgun (WGS) entry which is preliminary data.</text>
</comment>
<dbReference type="InterPro" id="IPR035919">
    <property type="entry name" value="EAL_sf"/>
</dbReference>
<keyword evidence="1" id="KW-0812">Transmembrane</keyword>
<dbReference type="Proteomes" id="UP001518925">
    <property type="component" value="Unassembled WGS sequence"/>
</dbReference>
<dbReference type="SUPFAM" id="SSF141868">
    <property type="entry name" value="EAL domain-like"/>
    <property type="match status" value="1"/>
</dbReference>
<evidence type="ECO:0000313" key="5">
    <source>
        <dbReference type="EMBL" id="MBM6619506.1"/>
    </source>
</evidence>
<dbReference type="PROSITE" id="PS50883">
    <property type="entry name" value="EAL"/>
    <property type="match status" value="1"/>
</dbReference>
<dbReference type="Gene3D" id="3.20.20.450">
    <property type="entry name" value="EAL domain"/>
    <property type="match status" value="1"/>
</dbReference>
<protein>
    <submittedName>
        <fullName evidence="5">EAL domain-containing protein</fullName>
    </submittedName>
</protein>
<feature type="transmembrane region" description="Helical" evidence="1">
    <location>
        <begin position="183"/>
        <end position="207"/>
    </location>
</feature>
<keyword evidence="1" id="KW-0472">Membrane</keyword>
<dbReference type="InterPro" id="IPR029787">
    <property type="entry name" value="Nucleotide_cyclase"/>
</dbReference>
<dbReference type="EMBL" id="JAFELM010000043">
    <property type="protein sequence ID" value="MBM6619506.1"/>
    <property type="molecule type" value="Genomic_DNA"/>
</dbReference>
<name>A0ABS2DLZ3_9BACI</name>
<feature type="transmembrane region" description="Helical" evidence="1">
    <location>
        <begin position="227"/>
        <end position="251"/>
    </location>
</feature>
<feature type="transmembrane region" description="Helical" evidence="1">
    <location>
        <begin position="115"/>
        <end position="139"/>
    </location>
</feature>
<organism evidence="5 6">
    <name type="scientific">Bacillus suaedaesalsae</name>
    <dbReference type="NCBI Taxonomy" id="2810349"/>
    <lineage>
        <taxon>Bacteria</taxon>
        <taxon>Bacillati</taxon>
        <taxon>Bacillota</taxon>
        <taxon>Bacilli</taxon>
        <taxon>Bacillales</taxon>
        <taxon>Bacillaceae</taxon>
        <taxon>Bacillus</taxon>
    </lineage>
</organism>
<gene>
    <name evidence="5" type="ORF">JR050_17735</name>
</gene>
<reference evidence="5 6" key="1">
    <citation type="submission" date="2021-02" db="EMBL/GenBank/DDBJ databases">
        <title>Bacillus sp. RD4P76, an endophyte from a halophyte.</title>
        <authorList>
            <person name="Sun J.-Q."/>
        </authorList>
    </citation>
    <scope>NUCLEOTIDE SEQUENCE [LARGE SCALE GENOMIC DNA]</scope>
    <source>
        <strain evidence="5 6">RD4P76</strain>
    </source>
</reference>
<evidence type="ECO:0000259" key="2">
    <source>
        <dbReference type="PROSITE" id="PS50883"/>
    </source>
</evidence>
<keyword evidence="6" id="KW-1185">Reference proteome</keyword>
<proteinExistence type="predicted"/>
<dbReference type="RefSeq" id="WP_204204982.1">
    <property type="nucleotide sequence ID" value="NZ_JAFELM010000043.1"/>
</dbReference>
<evidence type="ECO:0000259" key="3">
    <source>
        <dbReference type="PROSITE" id="PS50887"/>
    </source>
</evidence>
<dbReference type="CDD" id="cd01949">
    <property type="entry name" value="GGDEF"/>
    <property type="match status" value="1"/>
</dbReference>
<dbReference type="SMART" id="SM00267">
    <property type="entry name" value="GGDEF"/>
    <property type="match status" value="1"/>
</dbReference>
<feature type="transmembrane region" description="Helical" evidence="1">
    <location>
        <begin position="89"/>
        <end position="108"/>
    </location>
</feature>
<feature type="domain" description="EAL" evidence="2">
    <location>
        <begin position="423"/>
        <end position="678"/>
    </location>
</feature>
<dbReference type="InterPro" id="IPR000160">
    <property type="entry name" value="GGDEF_dom"/>
</dbReference>
<evidence type="ECO:0000259" key="4">
    <source>
        <dbReference type="PROSITE" id="PS50924"/>
    </source>
</evidence>
<feature type="transmembrane region" description="Helical" evidence="1">
    <location>
        <begin position="151"/>
        <end position="171"/>
    </location>
</feature>
<dbReference type="Pfam" id="PF00563">
    <property type="entry name" value="EAL"/>
    <property type="match status" value="1"/>
</dbReference>
<evidence type="ECO:0000313" key="6">
    <source>
        <dbReference type="Proteomes" id="UP001518925"/>
    </source>
</evidence>
<sequence>MFTLPNSSEIVILHGKYSVSIVILSIVIAIVASYTALVMNEKMKQNGFFHQHFWLTLASFAMGFGIWSMHFIGMSAFMLPLKMDYDVQLTILSVIPAILASFLAFYISNRTNKSIWSYVIAGVIMGVGISAMHYTGMLAMKMDVEFVYDPLLFFVSVVIAIVVSFVALFIFSRNLNFLTNIFVRSLTAIIMGLAISSMHYTGMKAVIFYVEELNRPFAALHLHQMDITMLVVGVTVGISILLGITGLSGVLDRYVEYRLNYFDALTKLPNRRQFEKSIKNSNVPSMLAILHLHNLERLNSGYGYEMGDEIIRTVADLLIKLKPVSAEFYRIEGNRFALLTRDQNDFLEMKTTMERILSILMKPLVVNDHKVVLETVSAIDHSTAEKEINQLFLNTMSVLHHPSISYNNEIVEFDPAIHTYSFERNLLDDIDRAMKDKELYLVYQPKINSNTREIMGVEALLRWSHPVHGPLSPGLFIPILEESGRMFDVTDWVINEVGLQIASSIEQGQPVWQVAINIPGPYITSERLLRVLKESIQKHKIPAKYLELEMTETSLVSNIDNAIRSVKEIKEFGFSVALDDFGTGVSSLSYLKRLPITTLKIDKSFVDDVPGSNKDSAIIKAIISLCQSLNLHVVIEGVEVEDQIEFLSSMPEVLTIQGYYFAKPLQYKELLEWAETFTGKRSSSKSFKKF</sequence>
<evidence type="ECO:0000256" key="1">
    <source>
        <dbReference type="PROSITE-ProRule" id="PRU00244"/>
    </source>
</evidence>
<dbReference type="PROSITE" id="PS50924">
    <property type="entry name" value="MHYT"/>
    <property type="match status" value="1"/>
</dbReference>
<feature type="domain" description="MHYT" evidence="4">
    <location>
        <begin position="17"/>
        <end position="209"/>
    </location>
</feature>
<dbReference type="InterPro" id="IPR043128">
    <property type="entry name" value="Rev_trsase/Diguanyl_cyclase"/>
</dbReference>
<feature type="transmembrane region" description="Helical" evidence="1">
    <location>
        <begin position="52"/>
        <end position="77"/>
    </location>
</feature>
<dbReference type="PANTHER" id="PTHR33121:SF79">
    <property type="entry name" value="CYCLIC DI-GMP PHOSPHODIESTERASE PDED-RELATED"/>
    <property type="match status" value="1"/>
</dbReference>
<dbReference type="Pfam" id="PF00990">
    <property type="entry name" value="GGDEF"/>
    <property type="match status" value="1"/>
</dbReference>
<accession>A0ABS2DLZ3</accession>
<keyword evidence="1" id="KW-1133">Transmembrane helix</keyword>
<dbReference type="Gene3D" id="3.30.70.270">
    <property type="match status" value="1"/>
</dbReference>
<dbReference type="InterPro" id="IPR001633">
    <property type="entry name" value="EAL_dom"/>
</dbReference>
<dbReference type="InterPro" id="IPR050706">
    <property type="entry name" value="Cyclic-di-GMP_PDE-like"/>
</dbReference>
<dbReference type="SUPFAM" id="SSF55073">
    <property type="entry name" value="Nucleotide cyclase"/>
    <property type="match status" value="1"/>
</dbReference>
<dbReference type="CDD" id="cd01948">
    <property type="entry name" value="EAL"/>
    <property type="match status" value="1"/>
</dbReference>
<dbReference type="Pfam" id="PF03707">
    <property type="entry name" value="MHYT"/>
    <property type="match status" value="2"/>
</dbReference>
<feature type="domain" description="GGDEF" evidence="3">
    <location>
        <begin position="283"/>
        <end position="415"/>
    </location>
</feature>
<dbReference type="PANTHER" id="PTHR33121">
    <property type="entry name" value="CYCLIC DI-GMP PHOSPHODIESTERASE PDEF"/>
    <property type="match status" value="1"/>
</dbReference>
<feature type="transmembrane region" description="Helical" evidence="1">
    <location>
        <begin position="20"/>
        <end position="40"/>
    </location>
</feature>
<dbReference type="InterPro" id="IPR005330">
    <property type="entry name" value="MHYT_dom"/>
</dbReference>